<feature type="domain" description="Bacterial repeat" evidence="4">
    <location>
        <begin position="2147"/>
        <end position="2223"/>
    </location>
</feature>
<feature type="domain" description="Bacterial repeat" evidence="4">
    <location>
        <begin position="1989"/>
        <end position="2059"/>
    </location>
</feature>
<evidence type="ECO:0000313" key="6">
    <source>
        <dbReference type="Proteomes" id="UP001211987"/>
    </source>
</evidence>
<keyword evidence="3" id="KW-0472">Membrane</keyword>
<feature type="compositionally biased region" description="Polar residues" evidence="2">
    <location>
        <begin position="2623"/>
        <end position="2638"/>
    </location>
</feature>
<dbReference type="EMBL" id="JAQLKE010000026">
    <property type="protein sequence ID" value="MDB7084835.1"/>
    <property type="molecule type" value="Genomic_DNA"/>
</dbReference>
<evidence type="ECO:0000256" key="1">
    <source>
        <dbReference type="ARBA" id="ARBA00004196"/>
    </source>
</evidence>
<feature type="region of interest" description="Disordered" evidence="2">
    <location>
        <begin position="2617"/>
        <end position="2638"/>
    </location>
</feature>
<reference evidence="5" key="1">
    <citation type="submission" date="2023-01" db="EMBL/GenBank/DDBJ databases">
        <title>Human gut microbiome strain richness.</title>
        <authorList>
            <person name="Chen-Liaw A."/>
        </authorList>
    </citation>
    <scope>NUCLEOTIDE SEQUENCE</scope>
    <source>
        <strain evidence="5">1001217st2_G6_1001217B_191108</strain>
    </source>
</reference>
<dbReference type="Pfam" id="PF18998">
    <property type="entry name" value="Flg_new_2"/>
    <property type="match status" value="4"/>
</dbReference>
<evidence type="ECO:0000259" key="4">
    <source>
        <dbReference type="Pfam" id="PF18998"/>
    </source>
</evidence>
<comment type="subcellular location">
    <subcellularLocation>
        <location evidence="1">Cell envelope</location>
    </subcellularLocation>
</comment>
<dbReference type="InterPro" id="IPR042229">
    <property type="entry name" value="Listeria/Bacterioides_rpt_sf"/>
</dbReference>
<dbReference type="NCBIfam" id="TIGR02543">
    <property type="entry name" value="List_Bact_rpt"/>
    <property type="match status" value="9"/>
</dbReference>
<dbReference type="Gene3D" id="2.60.40.4270">
    <property type="entry name" value="Listeria-Bacteroides repeat domain"/>
    <property type="match status" value="22"/>
</dbReference>
<feature type="domain" description="Bacterial repeat" evidence="4">
    <location>
        <begin position="2389"/>
        <end position="2459"/>
    </location>
</feature>
<keyword evidence="3" id="KW-1133">Transmembrane helix</keyword>
<dbReference type="InterPro" id="IPR044060">
    <property type="entry name" value="Bacterial_rp_domain"/>
</dbReference>
<dbReference type="GO" id="GO:0030313">
    <property type="term" value="C:cell envelope"/>
    <property type="evidence" value="ECO:0007669"/>
    <property type="project" value="UniProtKB-SubCell"/>
</dbReference>
<evidence type="ECO:0000256" key="3">
    <source>
        <dbReference type="SAM" id="Phobius"/>
    </source>
</evidence>
<evidence type="ECO:0000256" key="2">
    <source>
        <dbReference type="SAM" id="MobiDB-lite"/>
    </source>
</evidence>
<feature type="domain" description="Bacterial repeat" evidence="4">
    <location>
        <begin position="1589"/>
        <end position="1659"/>
    </location>
</feature>
<name>A0AB35INS5_9FIRM</name>
<dbReference type="SUPFAM" id="SSF88874">
    <property type="entry name" value="Receptor-binding domain of short tail fibre protein gp12"/>
    <property type="match status" value="1"/>
</dbReference>
<dbReference type="InterPro" id="IPR013378">
    <property type="entry name" value="InlB-like_B-rpt"/>
</dbReference>
<dbReference type="Proteomes" id="UP001211987">
    <property type="component" value="Unassembled WGS sequence"/>
</dbReference>
<proteinExistence type="predicted"/>
<comment type="caution">
    <text evidence="5">The sequence shown here is derived from an EMBL/GenBank/DDBJ whole genome shotgun (WGS) entry which is preliminary data.</text>
</comment>
<sequence>MHFSLKQALTWLVIILCAGIIISGLYQHTSESNTKSETIVAIDWKIIKTNIGGSTYSEEDDDYEIGDNIRLNVKVSFDLNGGEISPDFSTSKIVSTNEKYGTLPVPTRIGYNFEGWYTKVIGGTKITEESIVKINRNHTLYAHWNPIQYNVAYYHNNALLGTFPYLYNQDITIKDINEFGIKKTGYTFKGWTDLSDILYTAGSTTSRLTEKENSTFKLYSNWKANEYTVNFDSNGGTTPQNTKTVTYDSAYGALPTPTRQYYTFTGWYTDKENGSKVTENDIYKIDGNSTLYAHWAQNTYTITFIVGDKTYIETAFEGEDVNIPDTSKTGYTFKGWYTKASGGTKIDDFQYKTQTVYAQWQPNTYLLTFDANGGTVSPHNKEVTYDSTYGTLPTPTRTGYTFIGWFFDNDKQLKNTDIVKITSDITVKAKWKANSYTINFYNGSTKLGSKTFTYDKPDLLPQFSSFHIDKTGYTFAGWGLSNSDKKPSYTDGQSIINLADINNANINLYTVWQANKYTVTYISENKVYGTSQFTYDKAEPLLTVKDLALEKAGYQFEGWTTEEGSTTVKYKDGETVKNLVTTPDGNKNLYAVWKAKEYTVNYYNGTQKVGSSIHVYDKDSNLKTIAELNLSKTGYTFQGWSISPTDLKVTFKDGAPIKNLSIGTAIDLYAVWTPNTYTVTLDSAGGTVSPTIIKVTYDQSYGELPTPSRTGYTFKGWYLGSTRITKDSIVKITSNSTLVAKWEANKYTVVFEANGGNVDVINKEVIYDGTFGILPTPTRTGYSFNGWYLGEQHITSSTIVKITSNVTLTARWSANTYTVEYYSDGLKKGSSSHTFDKESNLATLAALKISKPGYTFKGWATNSETMNPVYNDGQTIENLTNGNGAVIKLYAVWDANSYTVEYYDNGTLVGSSSHVYDIAKNLTTSSSLNIKKTGYTFKGWALTEGATTAKYTDGASIKNLTTSFNGTVKLYSVWQANTYKIEYYSLGQLKGSSSHIYDTAKNLTSAATLGLNNPGYTFKGWALTNGSTTVKYQNSQSVINLTSSTNGVVKLYAVWQANAYTVSLDPAGGTVNPTSIKVTYDKAYGTLPTPTRSGYTFNGWFLDDTQITKDSIVKITRDSTLVAKWTANKYTINFDANGGTVGTTTKEVTYDSLYGILPVPTYEGYGFSGWYLGNELITKDSIVKITSNSTLIAKWNVNKYTIEYYDNGTLVGSSIHAFNSKQALKTDVDLGIKRTGYSLAGWSETADSTKVIYKNGEEVLNLTSTNNAVVKLYSVWTANTYTITFNPNGGTGGPTEQNFKFNGGEKITTSIPSRTGYTFNQWVAHHNTQYTFKPGATIPNGWESFTLDAQWTANNYNVEYYNGTTKVGTSTHVYDTNKNLTSASTLKLAKTGYTFSGWALTDGGTKKYNDGATVKNLTATNGGTVKLYALWTANQYTVTFDPAGGTVSPATKQVTYNSAYGTLPTPTRDGYTFAGWHLGNTQIIAGTKVTSTSNHTLTAHWTKHQATKYTVKHYLMNVNGVGYTLKDTDNLTGPTDNNIIIKDHAKTYTGFTYNSCKLDGSSTATSSDTTTILGDGSRVLNLYYTRNKYTITVVKGTGVASASATFTQYYQSNVSVTATASSGYSWNKWTSSNTSLLADSTNATYGFTVPAGNVTLTATATANTYTIEYYSDGVKSGSSTHTYNTAKNLTSLVNLGIKKQGYTFQGWSTTSGGTTITYGDGASVKNLSATKGGVVKLYAVWTANDQLLTINPNGGRYDNTTANTKITGKTDSHINIQVPTRTGYRFNQWTKSGPGTITYDTNNKGTFTFGAGETTLTAKWIANTYTIEYYNGNTKVGSSNHTYDTAKNLTSASALKIYKTGYVFNGWKTSASASTATYGDEASVKNLTATHSGVVKLYALWKPNATTQFNVKHYLMNTDGTTYTLNSTQSYTGTSDSSITLSSYRKSFTGFTYKETKLDNSSTATNSDTTTIAPNGSRVIHIYYSRNQYTITVNKGTGINTVTSNFTKYYGTSASVTTTLTTGYSWVNWTSSNTGLLANSTAQTYSFTMPAGNVTLTANARANTYTVEYYSDSAKKGSSSHTYNTAKNLTTASALGLTKSGYAFAGWSTTSGGTTVNYADGASIKNLTATQGTVIKLYAVWRSNTQTLTINPNGGTYNSSTNNTQINGTTDSTISINVPTKTGYRFNQWTLTGAGKITYDATNKGTFTFGASQTTLTANWIANNYTVNYYNGNTKVGSSSHTYNSAKSLTTTSVLNLNKTGYTFAGWSRTSGGTTVNYTDGASVNNLTSTHNGTVNLYAIWRANTSTSYSVNHYLMNTDGATYALNSTQKYTGTSDATITLSAYRKTFTGFTYKETKLDNASSTTSSTTTTISPDGSRIINIYYSRNKYQITVAKGTGITSVTDTFTAYYGTNAYVTSTSATGYHWNKWISSNTSLLPDGPKQTYAFTVPAGNVILTATATANTYTVKYYNGTTLLGSSNHTYNTSKKLTSGAALKAVKSGYDFVGWDTSKSGSTVKLDDEQDVINLKNTNDAVIELYAVFSDIAKQIEDTKNTFNFAVGTVIQTTNSTNPSSLYGGIWQQIATDRILVGLDENDSDFNTIRKTGGTKTENITIDTMPRHSHTGTTNNAGSHSHSFNSNTAPTYGVAYSTSDTSAGNPYIPASHSKDHLKEGYHGIYDAGNHSHSFTTNNTGGSTAHNNMQPYYGVYTWEKVGN</sequence>
<organism evidence="5 6">
    <name type="scientific">Thomasclavelia ramosa</name>
    <dbReference type="NCBI Taxonomy" id="1547"/>
    <lineage>
        <taxon>Bacteria</taxon>
        <taxon>Bacillati</taxon>
        <taxon>Bacillota</taxon>
        <taxon>Erysipelotrichia</taxon>
        <taxon>Erysipelotrichales</taxon>
        <taxon>Coprobacillaceae</taxon>
        <taxon>Thomasclavelia</taxon>
    </lineage>
</organism>
<feature type="transmembrane region" description="Helical" evidence="3">
    <location>
        <begin position="9"/>
        <end position="26"/>
    </location>
</feature>
<dbReference type="RefSeq" id="WP_272019045.1">
    <property type="nucleotide sequence ID" value="NZ_JAQLKE010000026.1"/>
</dbReference>
<protein>
    <submittedName>
        <fullName evidence="5">InlB B-repeat-containing protein</fullName>
    </submittedName>
</protein>
<gene>
    <name evidence="5" type="ORF">PM738_13575</name>
</gene>
<accession>A0AB35INS5</accession>
<evidence type="ECO:0000313" key="5">
    <source>
        <dbReference type="EMBL" id="MDB7084835.1"/>
    </source>
</evidence>
<keyword evidence="3" id="KW-0812">Transmembrane</keyword>
<dbReference type="Pfam" id="PF09479">
    <property type="entry name" value="Flg_new"/>
    <property type="match status" value="22"/>
</dbReference>